<reference evidence="10" key="1">
    <citation type="submission" date="2022-12" db="EMBL/GenBank/DDBJ databases">
        <title>Jiella pelagia sp. nov., isolated from phosphonate enriched culture of Northwest Pacific surface seawater.</title>
        <authorList>
            <person name="Shin D.Y."/>
            <person name="Hwang C.Y."/>
        </authorList>
    </citation>
    <scope>NUCLEOTIDE SEQUENCE</scope>
    <source>
        <strain evidence="10">HL-NP1</strain>
    </source>
</reference>
<dbReference type="InterPro" id="IPR016098">
    <property type="entry name" value="CAP/MinC_C"/>
</dbReference>
<comment type="function">
    <text evidence="5 6">Cell division inhibitor that blocks the formation of polar Z ring septums. Rapidly oscillates between the poles of the cell to destabilize FtsZ filaments that have formed before they mature into polar Z rings. Prevents FtsZ polymerization.</text>
</comment>
<dbReference type="InterPro" id="IPR036145">
    <property type="entry name" value="MinC_C_sf"/>
</dbReference>
<keyword evidence="11" id="KW-1185">Reference proteome</keyword>
<evidence type="ECO:0000313" key="11">
    <source>
        <dbReference type="Proteomes" id="UP001164020"/>
    </source>
</evidence>
<dbReference type="Pfam" id="PF03775">
    <property type="entry name" value="MinC_C"/>
    <property type="match status" value="1"/>
</dbReference>
<dbReference type="Gene3D" id="3.30.70.260">
    <property type="match status" value="1"/>
</dbReference>
<gene>
    <name evidence="6 10" type="primary">minC</name>
    <name evidence="10" type="ORF">OH818_07280</name>
</gene>
<dbReference type="PANTHER" id="PTHR34108:SF1">
    <property type="entry name" value="SEPTUM SITE-DETERMINING PROTEIN MINC"/>
    <property type="match status" value="1"/>
</dbReference>
<comment type="subunit">
    <text evidence="6">Interacts with MinD and FtsZ.</text>
</comment>
<evidence type="ECO:0000313" key="10">
    <source>
        <dbReference type="EMBL" id="WAP69964.1"/>
    </source>
</evidence>
<dbReference type="PANTHER" id="PTHR34108">
    <property type="entry name" value="SEPTUM SITE-DETERMINING PROTEIN MINC"/>
    <property type="match status" value="1"/>
</dbReference>
<sequence length="258" mass="27184">MTKTLAKTLTDTRPIRLKGRSFLAIVLSPELPFANWLERLDDLAARSTGFFLGRPIVLDVEGLDITQADLKELLGELGERGVRVMGIEGARGSIVGPNMPPLMKGGRPAGDIEPEPDPAPKAAEAATAGAANEPVKKAAPAIEVHSTRAVASIVIAEPVRSGQSIIFPEGDVTILGSVASGAEVVAGGSIHIYGTLRGRALAGSVGNASARIFCRKLEAELLAIDGLYKMPDDMDPKHRGQPVMVWLEGDTIKAERLA</sequence>
<keyword evidence="2 6" id="KW-0132">Cell division</keyword>
<name>A0ABY7C4M7_9HYPH</name>
<dbReference type="SUPFAM" id="SSF63848">
    <property type="entry name" value="Cell-division inhibitor MinC, C-terminal domain"/>
    <property type="match status" value="1"/>
</dbReference>
<evidence type="ECO:0000256" key="3">
    <source>
        <dbReference type="ARBA" id="ARBA00023210"/>
    </source>
</evidence>
<dbReference type="Gene3D" id="2.160.20.70">
    <property type="match status" value="1"/>
</dbReference>
<evidence type="ECO:0000256" key="7">
    <source>
        <dbReference type="SAM" id="MobiDB-lite"/>
    </source>
</evidence>
<dbReference type="RefSeq" id="WP_268882387.1">
    <property type="nucleotide sequence ID" value="NZ_CP114029.1"/>
</dbReference>
<evidence type="ECO:0000259" key="9">
    <source>
        <dbReference type="Pfam" id="PF05209"/>
    </source>
</evidence>
<proteinExistence type="inferred from homology"/>
<keyword evidence="3 6" id="KW-0717">Septation</keyword>
<evidence type="ECO:0000256" key="1">
    <source>
        <dbReference type="ARBA" id="ARBA00006291"/>
    </source>
</evidence>
<accession>A0ABY7C4M7</accession>
<dbReference type="EMBL" id="CP114029">
    <property type="protein sequence ID" value="WAP69964.1"/>
    <property type="molecule type" value="Genomic_DNA"/>
</dbReference>
<feature type="region of interest" description="Disordered" evidence="7">
    <location>
        <begin position="96"/>
        <end position="132"/>
    </location>
</feature>
<organism evidence="10 11">
    <name type="scientific">Jiella pelagia</name>
    <dbReference type="NCBI Taxonomy" id="2986949"/>
    <lineage>
        <taxon>Bacteria</taxon>
        <taxon>Pseudomonadati</taxon>
        <taxon>Pseudomonadota</taxon>
        <taxon>Alphaproteobacteria</taxon>
        <taxon>Hyphomicrobiales</taxon>
        <taxon>Aurantimonadaceae</taxon>
        <taxon>Jiella</taxon>
    </lineage>
</organism>
<dbReference type="HAMAP" id="MF_00267">
    <property type="entry name" value="MinC"/>
    <property type="match status" value="1"/>
</dbReference>
<keyword evidence="4 6" id="KW-0131">Cell cycle</keyword>
<evidence type="ECO:0000256" key="2">
    <source>
        <dbReference type="ARBA" id="ARBA00022618"/>
    </source>
</evidence>
<dbReference type="InterPro" id="IPR007874">
    <property type="entry name" value="MinC_N"/>
</dbReference>
<comment type="similarity">
    <text evidence="1 6">Belongs to the MinC family.</text>
</comment>
<feature type="domain" description="Septum formation inhibitor MinC N-terminal" evidence="9">
    <location>
        <begin position="15"/>
        <end position="83"/>
    </location>
</feature>
<dbReference type="Proteomes" id="UP001164020">
    <property type="component" value="Chromosome"/>
</dbReference>
<dbReference type="Pfam" id="PF05209">
    <property type="entry name" value="MinC_N"/>
    <property type="match status" value="1"/>
</dbReference>
<dbReference type="InterPro" id="IPR013033">
    <property type="entry name" value="MinC"/>
</dbReference>
<feature type="compositionally biased region" description="Low complexity" evidence="7">
    <location>
        <begin position="120"/>
        <end position="132"/>
    </location>
</feature>
<evidence type="ECO:0000256" key="6">
    <source>
        <dbReference type="HAMAP-Rule" id="MF_00267"/>
    </source>
</evidence>
<protein>
    <recommendedName>
        <fullName evidence="6">Probable septum site-determining protein MinC</fullName>
    </recommendedName>
</protein>
<dbReference type="NCBIfam" id="TIGR01222">
    <property type="entry name" value="minC"/>
    <property type="match status" value="1"/>
</dbReference>
<feature type="domain" description="Septum formation inhibitor MinC C-terminal" evidence="8">
    <location>
        <begin position="154"/>
        <end position="253"/>
    </location>
</feature>
<evidence type="ECO:0000256" key="5">
    <source>
        <dbReference type="ARBA" id="ARBA00025606"/>
    </source>
</evidence>
<evidence type="ECO:0000259" key="8">
    <source>
        <dbReference type="Pfam" id="PF03775"/>
    </source>
</evidence>
<dbReference type="InterPro" id="IPR005526">
    <property type="entry name" value="Septum_form_inhib_MinC_C"/>
</dbReference>
<evidence type="ECO:0000256" key="4">
    <source>
        <dbReference type="ARBA" id="ARBA00023306"/>
    </source>
</evidence>